<dbReference type="Proteomes" id="UP000277204">
    <property type="component" value="Unassembled WGS sequence"/>
</dbReference>
<protein>
    <submittedName>
        <fullName evidence="1">Uncharacterized protein</fullName>
    </submittedName>
</protein>
<evidence type="ECO:0000313" key="2">
    <source>
        <dbReference type="Proteomes" id="UP000277204"/>
    </source>
</evidence>
<keyword evidence="2" id="KW-1185">Reference proteome</keyword>
<proteinExistence type="predicted"/>
<name>A0A183LCI6_9TREM</name>
<gene>
    <name evidence="1" type="ORF">SMRZ_LOCUS1511</name>
</gene>
<reference evidence="1 2" key="1">
    <citation type="submission" date="2018-11" db="EMBL/GenBank/DDBJ databases">
        <authorList>
            <consortium name="Pathogen Informatics"/>
        </authorList>
    </citation>
    <scope>NUCLEOTIDE SEQUENCE [LARGE SCALE GENOMIC DNA]</scope>
    <source>
        <strain evidence="1 2">Zambia</strain>
    </source>
</reference>
<dbReference type="EMBL" id="UZAI01000338">
    <property type="protein sequence ID" value="VDO51536.1"/>
    <property type="molecule type" value="Genomic_DNA"/>
</dbReference>
<dbReference type="AlphaFoldDB" id="A0A183LCI6"/>
<evidence type="ECO:0000313" key="1">
    <source>
        <dbReference type="EMBL" id="VDO51536.1"/>
    </source>
</evidence>
<sequence length="81" mass="8145">MVVGGSQQETLDPDSPTVTSLTVKLGDTGSNPSGSISSLEIPGMHPCVCVYVVIAVDGGGGCDGGGGDVLLNSLFNIQYIF</sequence>
<accession>A0A183LCI6</accession>
<organism evidence="1 2">
    <name type="scientific">Schistosoma margrebowiei</name>
    <dbReference type="NCBI Taxonomy" id="48269"/>
    <lineage>
        <taxon>Eukaryota</taxon>
        <taxon>Metazoa</taxon>
        <taxon>Spiralia</taxon>
        <taxon>Lophotrochozoa</taxon>
        <taxon>Platyhelminthes</taxon>
        <taxon>Trematoda</taxon>
        <taxon>Digenea</taxon>
        <taxon>Strigeidida</taxon>
        <taxon>Schistosomatoidea</taxon>
        <taxon>Schistosomatidae</taxon>
        <taxon>Schistosoma</taxon>
    </lineage>
</organism>